<feature type="compositionally biased region" description="Basic and acidic residues" evidence="1">
    <location>
        <begin position="52"/>
        <end position="61"/>
    </location>
</feature>
<dbReference type="AlphaFoldDB" id="A0AAD7N3R6"/>
<reference evidence="2" key="1">
    <citation type="submission" date="2023-03" db="EMBL/GenBank/DDBJ databases">
        <title>Massive genome expansion in bonnet fungi (Mycena s.s.) driven by repeated elements and novel gene families across ecological guilds.</title>
        <authorList>
            <consortium name="Lawrence Berkeley National Laboratory"/>
            <person name="Harder C.B."/>
            <person name="Miyauchi S."/>
            <person name="Viragh M."/>
            <person name="Kuo A."/>
            <person name="Thoen E."/>
            <person name="Andreopoulos B."/>
            <person name="Lu D."/>
            <person name="Skrede I."/>
            <person name="Drula E."/>
            <person name="Henrissat B."/>
            <person name="Morin E."/>
            <person name="Kohler A."/>
            <person name="Barry K."/>
            <person name="LaButti K."/>
            <person name="Morin E."/>
            <person name="Salamov A."/>
            <person name="Lipzen A."/>
            <person name="Mereny Z."/>
            <person name="Hegedus B."/>
            <person name="Baldrian P."/>
            <person name="Stursova M."/>
            <person name="Weitz H."/>
            <person name="Taylor A."/>
            <person name="Grigoriev I.V."/>
            <person name="Nagy L.G."/>
            <person name="Martin F."/>
            <person name="Kauserud H."/>
        </authorList>
    </citation>
    <scope>NUCLEOTIDE SEQUENCE</scope>
    <source>
        <strain evidence="2">CBHHK182m</strain>
    </source>
</reference>
<feature type="region of interest" description="Disordered" evidence="1">
    <location>
        <begin position="1"/>
        <end position="34"/>
    </location>
</feature>
<protein>
    <submittedName>
        <fullName evidence="2">Uncharacterized protein</fullName>
    </submittedName>
</protein>
<accession>A0AAD7N3R6</accession>
<dbReference type="Proteomes" id="UP001215598">
    <property type="component" value="Unassembled WGS sequence"/>
</dbReference>
<keyword evidence="3" id="KW-1185">Reference proteome</keyword>
<gene>
    <name evidence="2" type="ORF">B0H16DRAFT_1463205</name>
</gene>
<comment type="caution">
    <text evidence="2">The sequence shown here is derived from an EMBL/GenBank/DDBJ whole genome shotgun (WGS) entry which is preliminary data.</text>
</comment>
<proteinExistence type="predicted"/>
<dbReference type="EMBL" id="JARKIB010000087">
    <property type="protein sequence ID" value="KAJ7744336.1"/>
    <property type="molecule type" value="Genomic_DNA"/>
</dbReference>
<feature type="region of interest" description="Disordered" evidence="1">
    <location>
        <begin position="111"/>
        <end position="145"/>
    </location>
</feature>
<feature type="region of interest" description="Disordered" evidence="1">
    <location>
        <begin position="52"/>
        <end position="81"/>
    </location>
</feature>
<evidence type="ECO:0000313" key="2">
    <source>
        <dbReference type="EMBL" id="KAJ7744336.1"/>
    </source>
</evidence>
<organism evidence="2 3">
    <name type="scientific">Mycena metata</name>
    <dbReference type="NCBI Taxonomy" id="1033252"/>
    <lineage>
        <taxon>Eukaryota</taxon>
        <taxon>Fungi</taxon>
        <taxon>Dikarya</taxon>
        <taxon>Basidiomycota</taxon>
        <taxon>Agaricomycotina</taxon>
        <taxon>Agaricomycetes</taxon>
        <taxon>Agaricomycetidae</taxon>
        <taxon>Agaricales</taxon>
        <taxon>Marasmiineae</taxon>
        <taxon>Mycenaceae</taxon>
        <taxon>Mycena</taxon>
    </lineage>
</organism>
<evidence type="ECO:0000256" key="1">
    <source>
        <dbReference type="SAM" id="MobiDB-lite"/>
    </source>
</evidence>
<feature type="region of interest" description="Disordered" evidence="1">
    <location>
        <begin position="225"/>
        <end position="250"/>
    </location>
</feature>
<evidence type="ECO:0000313" key="3">
    <source>
        <dbReference type="Proteomes" id="UP001215598"/>
    </source>
</evidence>
<name>A0AAD7N3R6_9AGAR</name>
<feature type="compositionally biased region" description="Basic and acidic residues" evidence="1">
    <location>
        <begin position="8"/>
        <end position="26"/>
    </location>
</feature>
<sequence>MRKRKSNERRVPPRWEMKEGTRREGWWEGSGVGDGAVARAGAARTDYACAEGRRKAGERQRKGVKNGWRSTRGHTVPKAGSWRGVATLNKYYGGRENAQSEQRRRRKTWIEVSAPGFEQGGQQKQARGPKRRGAAAGPDPLLCEKGRGWAATTTTSASPRLSGYKRGGGTVNTRSTCCRSFRVAADPGPLLCENGAQAERFCGAKSGLLAEKGATRKKVGMITCKEGLSRGKSKPGEPPGRRGSRRNEGGAGTCNCNKCKQKWLIWEPEPSRNCAQEHINQGAKSGPRVLVMYHIATYACTKMGSVCALVRSDRGTLYVPAAGRVVCTFLREKISVRSAEGKSKKTSAVVEFQYFEDSSMIARTYDAARGPGESEGRTPLLPCLSSVWRRRDVGAVGCGWGAGDIEGQSGMRRTPGWPSLRSGPT</sequence>